<evidence type="ECO:0000313" key="2">
    <source>
        <dbReference type="Proteomes" id="UP001246244"/>
    </source>
</evidence>
<comment type="caution">
    <text evidence="1">The sequence shown here is derived from an EMBL/GenBank/DDBJ whole genome shotgun (WGS) entry which is preliminary data.</text>
</comment>
<dbReference type="InterPro" id="IPR011050">
    <property type="entry name" value="Pectin_lyase_fold/virulence"/>
</dbReference>
<name>A0ABU2D4I1_9EURY</name>
<evidence type="ECO:0000313" key="1">
    <source>
        <dbReference type="EMBL" id="MDR7666900.1"/>
    </source>
</evidence>
<reference evidence="2" key="1">
    <citation type="submission" date="2023-07" db="EMBL/GenBank/DDBJ databases">
        <title>Whole-genome sequencing of a new Methanosarcina sp. Z-7115.</title>
        <authorList>
            <person name="Zhilina T.N."/>
            <person name="Merkel A.Y."/>
        </authorList>
    </citation>
    <scope>NUCLEOTIDE SEQUENCE [LARGE SCALE GENOMIC DNA]</scope>
    <source>
        <strain evidence="2">Z-7115</strain>
    </source>
</reference>
<sequence length="56" mass="6340">MAVNTVMSGDTIIIEPGIYAENIVINNDNLVISPDNRILMIRLCRNPEAFEFMRTT</sequence>
<dbReference type="Proteomes" id="UP001246244">
    <property type="component" value="Unassembled WGS sequence"/>
</dbReference>
<gene>
    <name evidence="1" type="ORF">RG963_14155</name>
</gene>
<dbReference type="Gene3D" id="2.160.20.10">
    <property type="entry name" value="Single-stranded right-handed beta-helix, Pectin lyase-like"/>
    <property type="match status" value="1"/>
</dbReference>
<dbReference type="SUPFAM" id="SSF51126">
    <property type="entry name" value="Pectin lyase-like"/>
    <property type="match status" value="1"/>
</dbReference>
<organism evidence="1 2">
    <name type="scientific">Methanosarcina baikalica</name>
    <dbReference type="NCBI Taxonomy" id="3073890"/>
    <lineage>
        <taxon>Archaea</taxon>
        <taxon>Methanobacteriati</taxon>
        <taxon>Methanobacteriota</taxon>
        <taxon>Stenosarchaea group</taxon>
        <taxon>Methanomicrobia</taxon>
        <taxon>Methanosarcinales</taxon>
        <taxon>Methanosarcinaceae</taxon>
        <taxon>Methanosarcina</taxon>
    </lineage>
</organism>
<dbReference type="InterPro" id="IPR012334">
    <property type="entry name" value="Pectin_lyas_fold"/>
</dbReference>
<dbReference type="EMBL" id="JAVKPK010000074">
    <property type="protein sequence ID" value="MDR7666900.1"/>
    <property type="molecule type" value="Genomic_DNA"/>
</dbReference>
<proteinExistence type="predicted"/>
<accession>A0ABU2D4I1</accession>
<keyword evidence="2" id="KW-1185">Reference proteome</keyword>
<protein>
    <submittedName>
        <fullName evidence="1">Uncharacterized protein</fullName>
    </submittedName>
</protein>
<dbReference type="RefSeq" id="WP_310576929.1">
    <property type="nucleotide sequence ID" value="NZ_JAVKPK010000074.1"/>
</dbReference>